<sequence length="175" mass="18624">MARWQQVRQSCKWRRQRGVAAIEFAFVFPLFFLIFYAIVTFGLIFVVKQNLTFAASEGARAALNYTSSPCDRLKAAATTACSAVNGGGTPWGQFATVATQVAGGSTQAVSCSASFTPSAPSSCAAAFTSSSASTFNVMVTMTYSYANKPLIPWLFIVSAPQLQSSATVQISPNML</sequence>
<evidence type="ECO:0000313" key="3">
    <source>
        <dbReference type="EMBL" id="QQK04034.1"/>
    </source>
</evidence>
<dbReference type="KEGG" id="bann:JFN94_07730"/>
<keyword evidence="1" id="KW-0812">Transmembrane</keyword>
<protein>
    <submittedName>
        <fullName evidence="3">Pilus assembly protein</fullName>
    </submittedName>
</protein>
<feature type="domain" description="TadE-like" evidence="2">
    <location>
        <begin position="18"/>
        <end position="60"/>
    </location>
</feature>
<keyword evidence="1" id="KW-1133">Transmembrane helix</keyword>
<dbReference type="Pfam" id="PF07811">
    <property type="entry name" value="TadE"/>
    <property type="match status" value="1"/>
</dbReference>
<keyword evidence="1" id="KW-0472">Membrane</keyword>
<dbReference type="Proteomes" id="UP000596205">
    <property type="component" value="Chromosome 1"/>
</dbReference>
<name>A0A7T6VHM6_9BURK</name>
<evidence type="ECO:0000313" key="4">
    <source>
        <dbReference type="Proteomes" id="UP000596205"/>
    </source>
</evidence>
<dbReference type="RefSeq" id="WP_124825832.1">
    <property type="nucleotide sequence ID" value="NZ_CADEPR010000005.1"/>
</dbReference>
<accession>A0A7T6VHM6</accession>
<feature type="transmembrane region" description="Helical" evidence="1">
    <location>
        <begin position="21"/>
        <end position="47"/>
    </location>
</feature>
<reference evidence="3 4" key="1">
    <citation type="submission" date="2020-12" db="EMBL/GenBank/DDBJ databases">
        <title>Complete genome sequence of Burkholderia anthina BJQ0011.</title>
        <authorList>
            <person name="Xu Y."/>
        </authorList>
    </citation>
    <scope>NUCLEOTIDE SEQUENCE [LARGE SCALE GENOMIC DNA]</scope>
    <source>
        <strain evidence="3 4">BJQ0011</strain>
    </source>
</reference>
<evidence type="ECO:0000259" key="2">
    <source>
        <dbReference type="Pfam" id="PF07811"/>
    </source>
</evidence>
<evidence type="ECO:0000256" key="1">
    <source>
        <dbReference type="SAM" id="Phobius"/>
    </source>
</evidence>
<dbReference type="AlphaFoldDB" id="A0A7T6VHM6"/>
<organism evidence="3 4">
    <name type="scientific">Burkholderia anthina</name>
    <dbReference type="NCBI Taxonomy" id="179879"/>
    <lineage>
        <taxon>Bacteria</taxon>
        <taxon>Pseudomonadati</taxon>
        <taxon>Pseudomonadota</taxon>
        <taxon>Betaproteobacteria</taxon>
        <taxon>Burkholderiales</taxon>
        <taxon>Burkholderiaceae</taxon>
        <taxon>Burkholderia</taxon>
        <taxon>Burkholderia cepacia complex</taxon>
    </lineage>
</organism>
<dbReference type="EMBL" id="CP066769">
    <property type="protein sequence ID" value="QQK04034.1"/>
    <property type="molecule type" value="Genomic_DNA"/>
</dbReference>
<proteinExistence type="predicted"/>
<gene>
    <name evidence="3" type="ORF">JFN94_07730</name>
</gene>
<dbReference type="InterPro" id="IPR012495">
    <property type="entry name" value="TadE-like_dom"/>
</dbReference>